<protein>
    <submittedName>
        <fullName evidence="1">Uncharacterized protein</fullName>
    </submittedName>
</protein>
<name>A0AA40E1K0_9PEZI</name>
<evidence type="ECO:0000313" key="1">
    <source>
        <dbReference type="EMBL" id="KAK0723635.1"/>
    </source>
</evidence>
<dbReference type="AlphaFoldDB" id="A0AA40E1K0"/>
<proteinExistence type="predicted"/>
<gene>
    <name evidence="1" type="ORF">B0T21DRAFT_38983</name>
</gene>
<keyword evidence="2" id="KW-1185">Reference proteome</keyword>
<dbReference type="EMBL" id="JAUKTV010000011">
    <property type="protein sequence ID" value="KAK0723635.1"/>
    <property type="molecule type" value="Genomic_DNA"/>
</dbReference>
<comment type="caution">
    <text evidence="1">The sequence shown here is derived from an EMBL/GenBank/DDBJ whole genome shotgun (WGS) entry which is preliminary data.</text>
</comment>
<evidence type="ECO:0000313" key="2">
    <source>
        <dbReference type="Proteomes" id="UP001172159"/>
    </source>
</evidence>
<sequence length="140" mass="16386">MCYFDQIRFTCGSWKWDRFREQCTKEYRTGETYGLKLVFSTWDENKACRACTQMATKQRRVTKMMADLERWRREGNRPATVERTEVEVAGLHNSISQLWKRHLKGLVGGPQQRHRTSRAKAAGNQLSTNVNRTVLAPDLF</sequence>
<dbReference type="Proteomes" id="UP001172159">
    <property type="component" value="Unassembled WGS sequence"/>
</dbReference>
<organism evidence="1 2">
    <name type="scientific">Apiosordaria backusii</name>
    <dbReference type="NCBI Taxonomy" id="314023"/>
    <lineage>
        <taxon>Eukaryota</taxon>
        <taxon>Fungi</taxon>
        <taxon>Dikarya</taxon>
        <taxon>Ascomycota</taxon>
        <taxon>Pezizomycotina</taxon>
        <taxon>Sordariomycetes</taxon>
        <taxon>Sordariomycetidae</taxon>
        <taxon>Sordariales</taxon>
        <taxon>Lasiosphaeriaceae</taxon>
        <taxon>Apiosordaria</taxon>
    </lineage>
</organism>
<reference evidence="1" key="1">
    <citation type="submission" date="2023-06" db="EMBL/GenBank/DDBJ databases">
        <title>Genome-scale phylogeny and comparative genomics of the fungal order Sordariales.</title>
        <authorList>
            <consortium name="Lawrence Berkeley National Laboratory"/>
            <person name="Hensen N."/>
            <person name="Bonometti L."/>
            <person name="Westerberg I."/>
            <person name="Brannstrom I.O."/>
            <person name="Guillou S."/>
            <person name="Cros-Aarteil S."/>
            <person name="Calhoun S."/>
            <person name="Haridas S."/>
            <person name="Kuo A."/>
            <person name="Mondo S."/>
            <person name="Pangilinan J."/>
            <person name="Riley R."/>
            <person name="Labutti K."/>
            <person name="Andreopoulos B."/>
            <person name="Lipzen A."/>
            <person name="Chen C."/>
            <person name="Yanf M."/>
            <person name="Daum C."/>
            <person name="Ng V."/>
            <person name="Clum A."/>
            <person name="Steindorff A."/>
            <person name="Ohm R."/>
            <person name="Martin F."/>
            <person name="Silar P."/>
            <person name="Natvig D."/>
            <person name="Lalanne C."/>
            <person name="Gautier V."/>
            <person name="Ament-Velasquez S.L."/>
            <person name="Kruys A."/>
            <person name="Hutchinson M.I."/>
            <person name="Powell A.J."/>
            <person name="Barry K."/>
            <person name="Miller A.N."/>
            <person name="Grigoriev I.V."/>
            <person name="Debuchy R."/>
            <person name="Gladieux P."/>
            <person name="Thoren M.H."/>
            <person name="Johannesson H."/>
        </authorList>
    </citation>
    <scope>NUCLEOTIDE SEQUENCE</scope>
    <source>
        <strain evidence="1">CBS 540.89</strain>
    </source>
</reference>
<accession>A0AA40E1K0</accession>